<evidence type="ECO:0000313" key="11">
    <source>
        <dbReference type="EMBL" id="VAW17485.1"/>
    </source>
</evidence>
<protein>
    <submittedName>
        <fullName evidence="11">Anaerobic dehydrogenases, typically selenocysteine-containing</fullName>
    </submittedName>
</protein>
<dbReference type="GO" id="GO:0051539">
    <property type="term" value="F:4 iron, 4 sulfur cluster binding"/>
    <property type="evidence" value="ECO:0007669"/>
    <property type="project" value="UniProtKB-KW"/>
</dbReference>
<dbReference type="SMART" id="SM00926">
    <property type="entry name" value="Molybdop_Fe4S4"/>
    <property type="match status" value="1"/>
</dbReference>
<feature type="domain" description="4Fe-4S Mo/W bis-MGD-type" evidence="10">
    <location>
        <begin position="47"/>
        <end position="103"/>
    </location>
</feature>
<evidence type="ECO:0000256" key="2">
    <source>
        <dbReference type="ARBA" id="ARBA00010312"/>
    </source>
</evidence>
<comment type="similarity">
    <text evidence="2">Belongs to the prokaryotic molybdopterin-containing oxidoreductase family.</text>
</comment>
<dbReference type="Gene3D" id="2.40.40.20">
    <property type="match status" value="1"/>
</dbReference>
<keyword evidence="3" id="KW-0004">4Fe-4S</keyword>
<dbReference type="GO" id="GO:0016491">
    <property type="term" value="F:oxidoreductase activity"/>
    <property type="evidence" value="ECO:0007669"/>
    <property type="project" value="UniProtKB-KW"/>
</dbReference>
<gene>
    <name evidence="11" type="ORF">MNBD_ALPHA12-1816</name>
</gene>
<keyword evidence="9" id="KW-0411">Iron-sulfur</keyword>
<evidence type="ECO:0000256" key="7">
    <source>
        <dbReference type="ARBA" id="ARBA00023002"/>
    </source>
</evidence>
<evidence type="ECO:0000256" key="9">
    <source>
        <dbReference type="ARBA" id="ARBA00023014"/>
    </source>
</evidence>
<evidence type="ECO:0000256" key="3">
    <source>
        <dbReference type="ARBA" id="ARBA00022485"/>
    </source>
</evidence>
<evidence type="ECO:0000256" key="1">
    <source>
        <dbReference type="ARBA" id="ARBA00001942"/>
    </source>
</evidence>
<dbReference type="SUPFAM" id="SSF53706">
    <property type="entry name" value="Formate dehydrogenase/DMSO reductase, domains 1-3"/>
    <property type="match status" value="1"/>
</dbReference>
<dbReference type="Gene3D" id="3.30.2070.10">
    <property type="entry name" value="Formate dehydrogenase/DMSO reductase"/>
    <property type="match status" value="1"/>
</dbReference>
<dbReference type="InterPro" id="IPR006311">
    <property type="entry name" value="TAT_signal"/>
</dbReference>
<dbReference type="PANTHER" id="PTHR43742">
    <property type="entry name" value="TRIMETHYLAMINE-N-OXIDE REDUCTASE"/>
    <property type="match status" value="1"/>
</dbReference>
<keyword evidence="7" id="KW-0560">Oxidoreductase</keyword>
<reference evidence="11" key="1">
    <citation type="submission" date="2018-06" db="EMBL/GenBank/DDBJ databases">
        <authorList>
            <person name="Zhirakovskaya E."/>
        </authorList>
    </citation>
    <scope>NUCLEOTIDE SEQUENCE</scope>
</reference>
<keyword evidence="8" id="KW-0408">Iron</keyword>
<sequence>MFDRRKFLKIGAAMPVAALGAGAAISYAKDIKVYPGKDFSPKTGLERKAIPSACWQCVTRCPNVSYVEDGRLVKIEGQPNSIRTNGVMCAKGQAGINQYSDPDRVLYPMRRTGKRGEGKWKRVSWDEALSEIAGRLKTLRDEGTPEKFMFHYGRMKGSHSKLIKSVFLATYGTGTIGNHTSICEGGKWVAQELTWGKHYDNWDFDNANYVLNFGSNLFEAGTNHIPTSHRLIDRMASRQIRLVTFDVRLSNTAAKSHEWVPIIPGTDRAVVLAMCNVIMNEGLYKGEGEQFLKFCKLTSGASATLEEKVAALKDHLKDFTPQWAETVSGVGADKIVEIARDFATIKPACLISYRGAVASHYGADTERAIQMLASITGNVDRPGARCKAVGPKWKYPKGPSNKPKARKLKILDGLPGAAKLPNHHVSHQVLQMIKDGSAGRPDVYMWYCYTPVYANGQVQENIDILKDETLVPFSVCVNPFYDESAALADIILPDTPYTERWTWEDMVSPTQTPEYYIRQPVVKPLGECRDFADVCIDLADRMGFPLGIESHEEFVKQSCEMTPEVKDAGGFEYMKANGVYHNPETKPRFFSYRVELAPEKYLGDTIVKDPDTGVYWDWKKAKLASAEEALAKGYTATSKSYKAYIGQEIDGVVYSGFAPDKVNKSGYMELYSNIMVAKDLPAMPSWTPIPEYEAKKTGDLILTTYKVATQIHSRSANCKYLTEIFHDNPAWINPQTAADKGIGEGDLIKLVSNFGEIVTKARVTPVVVPGTIAIAHHCGHWEYGRYASGKGVPEAAGAAGGDKRDLSRIWWGGERGVHPNWLIGNKADPISGQLRFMDTVVSLTKV</sequence>
<dbReference type="AlphaFoldDB" id="A0A3B0TFX2"/>
<dbReference type="GO" id="GO:0046872">
    <property type="term" value="F:metal ion binding"/>
    <property type="evidence" value="ECO:0007669"/>
    <property type="project" value="UniProtKB-KW"/>
</dbReference>
<dbReference type="PROSITE" id="PS51669">
    <property type="entry name" value="4FE4S_MOW_BIS_MGD"/>
    <property type="match status" value="1"/>
</dbReference>
<evidence type="ECO:0000256" key="8">
    <source>
        <dbReference type="ARBA" id="ARBA00023004"/>
    </source>
</evidence>
<keyword evidence="6" id="KW-0732">Signal</keyword>
<organism evidence="11">
    <name type="scientific">hydrothermal vent metagenome</name>
    <dbReference type="NCBI Taxonomy" id="652676"/>
    <lineage>
        <taxon>unclassified sequences</taxon>
        <taxon>metagenomes</taxon>
        <taxon>ecological metagenomes</taxon>
    </lineage>
</organism>
<proteinExistence type="inferred from homology"/>
<evidence type="ECO:0000256" key="5">
    <source>
        <dbReference type="ARBA" id="ARBA00022723"/>
    </source>
</evidence>
<dbReference type="Gene3D" id="3.40.228.10">
    <property type="entry name" value="Dimethylsulfoxide Reductase, domain 2"/>
    <property type="match status" value="1"/>
</dbReference>
<keyword evidence="5" id="KW-0479">Metal-binding</keyword>
<dbReference type="SUPFAM" id="SSF50692">
    <property type="entry name" value="ADC-like"/>
    <property type="match status" value="1"/>
</dbReference>
<dbReference type="PROSITE" id="PS51318">
    <property type="entry name" value="TAT"/>
    <property type="match status" value="1"/>
</dbReference>
<dbReference type="InterPro" id="IPR009010">
    <property type="entry name" value="Asp_de-COase-like_dom_sf"/>
</dbReference>
<dbReference type="InterPro" id="IPR006655">
    <property type="entry name" value="Mopterin_OxRdtase_prok_CS"/>
</dbReference>
<dbReference type="GO" id="GO:0043546">
    <property type="term" value="F:molybdopterin cofactor binding"/>
    <property type="evidence" value="ECO:0007669"/>
    <property type="project" value="InterPro"/>
</dbReference>
<keyword evidence="4" id="KW-0500">Molybdenum</keyword>
<evidence type="ECO:0000256" key="6">
    <source>
        <dbReference type="ARBA" id="ARBA00022729"/>
    </source>
</evidence>
<dbReference type="Pfam" id="PF00384">
    <property type="entry name" value="Molybdopterin"/>
    <property type="match status" value="1"/>
</dbReference>
<dbReference type="Gene3D" id="3.40.50.740">
    <property type="match status" value="1"/>
</dbReference>
<name>A0A3B0TFX2_9ZZZZ</name>
<evidence type="ECO:0000259" key="10">
    <source>
        <dbReference type="PROSITE" id="PS51669"/>
    </source>
</evidence>
<evidence type="ECO:0000256" key="4">
    <source>
        <dbReference type="ARBA" id="ARBA00022505"/>
    </source>
</evidence>
<comment type="cofactor">
    <cofactor evidence="1">
        <name>Mo-bis(molybdopterin guanine dinucleotide)</name>
        <dbReference type="ChEBI" id="CHEBI:60539"/>
    </cofactor>
</comment>
<dbReference type="InterPro" id="IPR006656">
    <property type="entry name" value="Mopterin_OxRdtase"/>
</dbReference>
<dbReference type="Gene3D" id="2.20.25.90">
    <property type="entry name" value="ADC-like domains"/>
    <property type="match status" value="1"/>
</dbReference>
<dbReference type="Pfam" id="PF04879">
    <property type="entry name" value="Molybdop_Fe4S4"/>
    <property type="match status" value="1"/>
</dbReference>
<dbReference type="PROSITE" id="PS00932">
    <property type="entry name" value="MOLYBDOPTERIN_PROK_3"/>
    <property type="match status" value="1"/>
</dbReference>
<dbReference type="PANTHER" id="PTHR43742:SF9">
    <property type="entry name" value="TETRATHIONATE REDUCTASE SUBUNIT A"/>
    <property type="match status" value="1"/>
</dbReference>
<dbReference type="InterPro" id="IPR050612">
    <property type="entry name" value="Prok_Mopterin_Oxidored"/>
</dbReference>
<dbReference type="InterPro" id="IPR006657">
    <property type="entry name" value="MoPterin_dinucl-bd_dom"/>
</dbReference>
<dbReference type="Pfam" id="PF01568">
    <property type="entry name" value="Molydop_binding"/>
    <property type="match status" value="1"/>
</dbReference>
<accession>A0A3B0TFX2</accession>
<dbReference type="InterPro" id="IPR006963">
    <property type="entry name" value="Mopterin_OxRdtase_4Fe-4S_dom"/>
</dbReference>
<dbReference type="EMBL" id="UOEO01000073">
    <property type="protein sequence ID" value="VAW17485.1"/>
    <property type="molecule type" value="Genomic_DNA"/>
</dbReference>